<dbReference type="SUPFAM" id="SSF51735">
    <property type="entry name" value="NAD(P)-binding Rossmann-fold domains"/>
    <property type="match status" value="1"/>
</dbReference>
<reference evidence="2 3" key="1">
    <citation type="submission" date="2024-03" db="EMBL/GenBank/DDBJ databases">
        <title>Aureococcus anophagefferens CCMP1851 and Kratosvirus quantuckense: Draft genome of a second virus-susceptible host strain in the model system.</title>
        <authorList>
            <person name="Chase E."/>
            <person name="Truchon A.R."/>
            <person name="Schepens W."/>
            <person name="Wilhelm S.W."/>
        </authorList>
    </citation>
    <scope>NUCLEOTIDE SEQUENCE [LARGE SCALE GENOMIC DNA]</scope>
    <source>
        <strain evidence="2 3">CCMP1851</strain>
    </source>
</reference>
<dbReference type="CDD" id="cd02440">
    <property type="entry name" value="AdoMet_MTases"/>
    <property type="match status" value="1"/>
</dbReference>
<dbReference type="Pfam" id="PF00106">
    <property type="entry name" value="adh_short"/>
    <property type="match status" value="1"/>
</dbReference>
<accession>A0ABR1GCK7</accession>
<dbReference type="EMBL" id="JBBJCI010000035">
    <property type="protein sequence ID" value="KAK7253603.1"/>
    <property type="molecule type" value="Genomic_DNA"/>
</dbReference>
<sequence length="519" mass="56672">MPSDKKVCVVVGLGNKGIGDHCAKQWAAEGFAVAMLARRAEVLAELEKEIPGSRAFPCDVTDQAQVEATVKRIAAELGPVDVCIYNAGLGMFKSFEETSFEEFEQCWRCGPAGLYLFAKAILPGMASRGGGVFGVTGATASWRGVPKTPAFASAKFGVRALAQALAKDYAPKGIHIFHCIIDGVVNQPRTKAWFPADKPDDEFLSPATIAKHYWDIAAQEKSCWTFESNVCPAARMFDMLTIYSSRRSGIALARFLQATGLEVYQRHLGERLGRAAFAKDQHLLRLAVEEKKRVDPHFREVFNEAFGQIAYWDETYAKRDSHFDWFVSFDDVRGILEPLLPNKNAKILIPGCGDAPFTRDLCVRGGYARLVNVDASEVVVARMRAAEASLPGTVEWHAMDARALTFESESHDAVIDKALLDCVLCSDDKAAAAEVLAEFHRVLRPGGTLVLFSAHTRASLERTFASQAGWCFGHLGIESEDAGKPFLLSVVICEKHAAGVAEKACQAAFEARIEALFGA</sequence>
<dbReference type="PANTHER" id="PTHR43431:SF7">
    <property type="entry name" value="OXIDOREDUCTASE, SHORT CHAIN DEHYDROGENASE_REDUCTASE FAMILY (AFU_ORTHOLOGUE AFUA_5G14000)"/>
    <property type="match status" value="1"/>
</dbReference>
<dbReference type="Pfam" id="PF08241">
    <property type="entry name" value="Methyltransf_11"/>
    <property type="match status" value="1"/>
</dbReference>
<dbReference type="PANTHER" id="PTHR43431">
    <property type="entry name" value="OXIDOREDUCTASE, SHORT CHAIN DEHYDROGENASE/REDUCTASE FAMILY (AFU_ORTHOLOGUE AFUA_5G14000)"/>
    <property type="match status" value="1"/>
</dbReference>
<feature type="domain" description="Methyltransferase type 11" evidence="1">
    <location>
        <begin position="350"/>
        <end position="451"/>
    </location>
</feature>
<dbReference type="InterPro" id="IPR002347">
    <property type="entry name" value="SDR_fam"/>
</dbReference>
<dbReference type="Proteomes" id="UP001363151">
    <property type="component" value="Unassembled WGS sequence"/>
</dbReference>
<proteinExistence type="predicted"/>
<dbReference type="InterPro" id="IPR013216">
    <property type="entry name" value="Methyltransf_11"/>
</dbReference>
<gene>
    <name evidence="2" type="ORF">SO694_000011361</name>
</gene>
<evidence type="ECO:0000313" key="2">
    <source>
        <dbReference type="EMBL" id="KAK7253603.1"/>
    </source>
</evidence>
<name>A0ABR1GCK7_AURAN</name>
<evidence type="ECO:0000313" key="3">
    <source>
        <dbReference type="Proteomes" id="UP001363151"/>
    </source>
</evidence>
<dbReference type="PRINTS" id="PR00081">
    <property type="entry name" value="GDHRDH"/>
</dbReference>
<dbReference type="SUPFAM" id="SSF53335">
    <property type="entry name" value="S-adenosyl-L-methionine-dependent methyltransferases"/>
    <property type="match status" value="1"/>
</dbReference>
<dbReference type="Gene3D" id="3.40.50.150">
    <property type="entry name" value="Vaccinia Virus protein VP39"/>
    <property type="match status" value="1"/>
</dbReference>
<organism evidence="2 3">
    <name type="scientific">Aureococcus anophagefferens</name>
    <name type="common">Harmful bloom alga</name>
    <dbReference type="NCBI Taxonomy" id="44056"/>
    <lineage>
        <taxon>Eukaryota</taxon>
        <taxon>Sar</taxon>
        <taxon>Stramenopiles</taxon>
        <taxon>Ochrophyta</taxon>
        <taxon>Pelagophyceae</taxon>
        <taxon>Pelagomonadales</taxon>
        <taxon>Pelagomonadaceae</taxon>
        <taxon>Aureococcus</taxon>
    </lineage>
</organism>
<evidence type="ECO:0000259" key="1">
    <source>
        <dbReference type="Pfam" id="PF08241"/>
    </source>
</evidence>
<keyword evidence="3" id="KW-1185">Reference proteome</keyword>
<protein>
    <submittedName>
        <fullName evidence="2">3-oxo-behenoyl-CoA reductase</fullName>
    </submittedName>
</protein>
<dbReference type="InterPro" id="IPR036291">
    <property type="entry name" value="NAD(P)-bd_dom_sf"/>
</dbReference>
<comment type="caution">
    <text evidence="2">The sequence shown here is derived from an EMBL/GenBank/DDBJ whole genome shotgun (WGS) entry which is preliminary data.</text>
</comment>
<dbReference type="Gene3D" id="3.40.50.720">
    <property type="entry name" value="NAD(P)-binding Rossmann-like Domain"/>
    <property type="match status" value="1"/>
</dbReference>
<dbReference type="InterPro" id="IPR029063">
    <property type="entry name" value="SAM-dependent_MTases_sf"/>
</dbReference>